<dbReference type="SUPFAM" id="SSF56219">
    <property type="entry name" value="DNase I-like"/>
    <property type="match status" value="1"/>
</dbReference>
<dbReference type="GO" id="GO:0006308">
    <property type="term" value="P:DNA catabolic process"/>
    <property type="evidence" value="ECO:0007669"/>
    <property type="project" value="InterPro"/>
</dbReference>
<feature type="active site" evidence="4">
    <location>
        <position position="101"/>
    </location>
</feature>
<dbReference type="InterPro" id="IPR036691">
    <property type="entry name" value="Endo/exonu/phosph_ase_sf"/>
</dbReference>
<keyword evidence="5" id="KW-1015">Disulfide bond</keyword>
<dbReference type="CDD" id="cd10282">
    <property type="entry name" value="DNase1"/>
    <property type="match status" value="1"/>
</dbReference>
<evidence type="ECO:0000313" key="7">
    <source>
        <dbReference type="EMBL" id="ESO89907.1"/>
    </source>
</evidence>
<dbReference type="PANTHER" id="PTHR11371:SF31">
    <property type="entry name" value="EXTRACELLULAR NUCLEASE"/>
    <property type="match status" value="1"/>
</dbReference>
<keyword evidence="8" id="KW-1185">Reference proteome</keyword>
<keyword evidence="2" id="KW-0540">Nuclease</keyword>
<dbReference type="OMA" id="NHTDFVW"/>
<dbReference type="EMBL" id="KB202518">
    <property type="protein sequence ID" value="ESO89907.1"/>
    <property type="molecule type" value="Genomic_DNA"/>
</dbReference>
<evidence type="ECO:0000256" key="3">
    <source>
        <dbReference type="ARBA" id="ARBA00022801"/>
    </source>
</evidence>
<feature type="active site" evidence="4">
    <location>
        <position position="158"/>
    </location>
</feature>
<dbReference type="GeneID" id="20232333"/>
<dbReference type="STRING" id="225164.V3ZZV0"/>
<dbReference type="Pfam" id="PF03372">
    <property type="entry name" value="Exo_endo_phos"/>
    <property type="match status" value="1"/>
</dbReference>
<dbReference type="Gene3D" id="3.60.10.10">
    <property type="entry name" value="Endonuclease/exonuclease/phosphatase"/>
    <property type="match status" value="1"/>
</dbReference>
<dbReference type="GO" id="GO:0004530">
    <property type="term" value="F:deoxyribonuclease I activity"/>
    <property type="evidence" value="ECO:0007669"/>
    <property type="project" value="TreeGrafter"/>
</dbReference>
<evidence type="ECO:0000256" key="2">
    <source>
        <dbReference type="ARBA" id="ARBA00022722"/>
    </source>
</evidence>
<accession>V3ZZV0</accession>
<dbReference type="PANTHER" id="PTHR11371">
    <property type="entry name" value="DEOXYRIBONUCLEASE"/>
    <property type="match status" value="1"/>
</dbReference>
<comment type="similarity">
    <text evidence="1">Belongs to the DNase I family.</text>
</comment>
<evidence type="ECO:0000256" key="1">
    <source>
        <dbReference type="ARBA" id="ARBA00007359"/>
    </source>
</evidence>
<dbReference type="InterPro" id="IPR016202">
    <property type="entry name" value="DNase_I"/>
</dbReference>
<dbReference type="CTD" id="20232333"/>
<dbReference type="InterPro" id="IPR005135">
    <property type="entry name" value="Endo/exonuclease/phosphatase"/>
</dbReference>
<dbReference type="RefSeq" id="XP_009059381.1">
    <property type="nucleotide sequence ID" value="XM_009061133.1"/>
</dbReference>
<dbReference type="PIRSF" id="PIRSF000988">
    <property type="entry name" value="DNase_I_euk"/>
    <property type="match status" value="1"/>
</dbReference>
<keyword evidence="3" id="KW-0378">Hydrolase</keyword>
<feature type="disulfide bond" description="Essential for enzymatic activity" evidence="5">
    <location>
        <begin position="197"/>
        <end position="233"/>
    </location>
</feature>
<dbReference type="GO" id="GO:0003677">
    <property type="term" value="F:DNA binding"/>
    <property type="evidence" value="ECO:0007669"/>
    <property type="project" value="TreeGrafter"/>
</dbReference>
<evidence type="ECO:0000256" key="4">
    <source>
        <dbReference type="PIRSR" id="PIRSR000988-1"/>
    </source>
</evidence>
<evidence type="ECO:0000256" key="5">
    <source>
        <dbReference type="PIRSR" id="PIRSR000988-2"/>
    </source>
</evidence>
<dbReference type="AlphaFoldDB" id="V3ZZV0"/>
<name>V3ZZV0_LOTGI</name>
<reference evidence="7 8" key="1">
    <citation type="journal article" date="2013" name="Nature">
        <title>Insights into bilaterian evolution from three spiralian genomes.</title>
        <authorList>
            <person name="Simakov O."/>
            <person name="Marletaz F."/>
            <person name="Cho S.J."/>
            <person name="Edsinger-Gonzales E."/>
            <person name="Havlak P."/>
            <person name="Hellsten U."/>
            <person name="Kuo D.H."/>
            <person name="Larsson T."/>
            <person name="Lv J."/>
            <person name="Arendt D."/>
            <person name="Savage R."/>
            <person name="Osoegawa K."/>
            <person name="de Jong P."/>
            <person name="Grimwood J."/>
            <person name="Chapman J.A."/>
            <person name="Shapiro H."/>
            <person name="Aerts A."/>
            <person name="Otillar R.P."/>
            <person name="Terry A.Y."/>
            <person name="Boore J.L."/>
            <person name="Grigoriev I.V."/>
            <person name="Lindberg D.R."/>
            <person name="Seaver E.C."/>
            <person name="Weisblat D.A."/>
            <person name="Putnam N.H."/>
            <person name="Rokhsar D.S."/>
        </authorList>
    </citation>
    <scope>NUCLEOTIDE SEQUENCE [LARGE SCALE GENOMIC DNA]</scope>
</reference>
<dbReference type="KEGG" id="lgi:LOTGIDRAFT_124115"/>
<feature type="domain" description="Endonuclease/exonuclease/phosphatase" evidence="6">
    <location>
        <begin position="26"/>
        <end position="276"/>
    </location>
</feature>
<gene>
    <name evidence="7" type="ORF">LOTGIDRAFT_124115</name>
</gene>
<organism evidence="7 8">
    <name type="scientific">Lottia gigantea</name>
    <name type="common">Giant owl limpet</name>
    <dbReference type="NCBI Taxonomy" id="225164"/>
    <lineage>
        <taxon>Eukaryota</taxon>
        <taxon>Metazoa</taxon>
        <taxon>Spiralia</taxon>
        <taxon>Lophotrochozoa</taxon>
        <taxon>Mollusca</taxon>
        <taxon>Gastropoda</taxon>
        <taxon>Patellogastropoda</taxon>
        <taxon>Lottioidea</taxon>
        <taxon>Lottiidae</taxon>
        <taxon>Lottia</taxon>
    </lineage>
</organism>
<dbReference type="Proteomes" id="UP000030746">
    <property type="component" value="Unassembled WGS sequence"/>
</dbReference>
<proteinExistence type="inferred from homology"/>
<dbReference type="HOGENOM" id="CLU_043335_2_1_1"/>
<evidence type="ECO:0000313" key="8">
    <source>
        <dbReference type="Proteomes" id="UP000030746"/>
    </source>
</evidence>
<protein>
    <recommendedName>
        <fullName evidence="6">Endonuclease/exonuclease/phosphatase domain-containing protein</fullName>
    </recommendedName>
</protein>
<dbReference type="PRINTS" id="PR00130">
    <property type="entry name" value="DNASEI"/>
</dbReference>
<evidence type="ECO:0000259" key="6">
    <source>
        <dbReference type="Pfam" id="PF03372"/>
    </source>
</evidence>
<dbReference type="OrthoDB" id="10061407at2759"/>
<dbReference type="GO" id="GO:0005634">
    <property type="term" value="C:nucleus"/>
    <property type="evidence" value="ECO:0007669"/>
    <property type="project" value="TreeGrafter"/>
</dbReference>
<sequence>MSSKVVQYILLCAVFLYGVVNALKIGSFNIQIFGDSKSKKPEVMEIIGKILVRYDIVLIMEIRDSKKKAIPRLLETVQSHSEGDVFDMIISERIGRTNSKEQYAFLYRKDRGIEVVDSFLYEDGSEVDKTDQFEREPFVVKFKASNAVPDVFSLIGIHVDPDIAVQEISALEDVIDYTMGRTNTANVVVLGDLNADCSYVSKSKMKKLAIRHRSDLYWPIGDDVDTTSGNSDCAYDRFIIRGKEFIKNIVEDSVQVFDYQKHFDLSRELTLKVSDHYPIELELQNLNSPSLGTSIVSHRLSVTGIFFTSVFAARCLSLF</sequence>
<dbReference type="SMART" id="SM00476">
    <property type="entry name" value="DNaseIc"/>
    <property type="match status" value="1"/>
</dbReference>